<protein>
    <recommendedName>
        <fullName evidence="2">UDENN domain-containing protein</fullName>
    </recommendedName>
</protein>
<reference evidence="3" key="1">
    <citation type="submission" date="2021-01" db="EMBL/GenBank/DDBJ databases">
        <authorList>
            <person name="Corre E."/>
            <person name="Pelletier E."/>
            <person name="Niang G."/>
            <person name="Scheremetjew M."/>
            <person name="Finn R."/>
            <person name="Kale V."/>
            <person name="Holt S."/>
            <person name="Cochrane G."/>
            <person name="Meng A."/>
            <person name="Brown T."/>
            <person name="Cohen L."/>
        </authorList>
    </citation>
    <scope>NUCLEOTIDE SEQUENCE</scope>
    <source>
        <strain evidence="3">10249 10 AB</strain>
    </source>
</reference>
<dbReference type="PROSITE" id="PS50211">
    <property type="entry name" value="DENN"/>
    <property type="match status" value="1"/>
</dbReference>
<dbReference type="GO" id="GO:0032483">
    <property type="term" value="P:regulation of Rab protein signal transduction"/>
    <property type="evidence" value="ECO:0007669"/>
    <property type="project" value="TreeGrafter"/>
</dbReference>
<dbReference type="InterPro" id="IPR037516">
    <property type="entry name" value="Tripartite_DENN"/>
</dbReference>
<dbReference type="InterPro" id="IPR011990">
    <property type="entry name" value="TPR-like_helical_dom_sf"/>
</dbReference>
<dbReference type="EMBL" id="HBIX01022875">
    <property type="protein sequence ID" value="CAE0723162.1"/>
    <property type="molecule type" value="Transcribed_RNA"/>
</dbReference>
<name>A0A7S4AQ15_9STRA</name>
<dbReference type="Pfam" id="PF03455">
    <property type="entry name" value="dDENN"/>
    <property type="match status" value="1"/>
</dbReference>
<proteinExistence type="predicted"/>
<dbReference type="GO" id="GO:0031410">
    <property type="term" value="C:cytoplasmic vesicle"/>
    <property type="evidence" value="ECO:0007669"/>
    <property type="project" value="TreeGrafter"/>
</dbReference>
<dbReference type="InterPro" id="IPR002885">
    <property type="entry name" value="PPR_rpt"/>
</dbReference>
<dbReference type="NCBIfam" id="TIGR00756">
    <property type="entry name" value="PPR"/>
    <property type="match status" value="1"/>
</dbReference>
<dbReference type="PROSITE" id="PS51375">
    <property type="entry name" value="PPR"/>
    <property type="match status" value="1"/>
</dbReference>
<dbReference type="Pfam" id="PF02141">
    <property type="entry name" value="DENN"/>
    <property type="match status" value="1"/>
</dbReference>
<feature type="repeat" description="PPR" evidence="1">
    <location>
        <begin position="734"/>
        <end position="768"/>
    </location>
</feature>
<dbReference type="InterPro" id="IPR005112">
    <property type="entry name" value="dDENN_dom"/>
</dbReference>
<dbReference type="PANTHER" id="PTHR12296:SF21">
    <property type="entry name" value="DENN DOMAIN-CONTAINING PROTEIN 3"/>
    <property type="match status" value="1"/>
</dbReference>
<sequence length="1058" mass="121555">MTNDKGRKVYGTCLTIYEEYKPPKNTHWQQHFHNIYPAWCGGTGIEVSVNSAENRLYIPRCLCILSIWPYVTAFREYLAQLYRLATSTDCMKAPIERYVMNLCMEIPAPPPGAFEVKISILDSVIRFWSPPAKLPIAYVALPYQTLFDCLDVENILHLWYCLTMERKVLLLSSQHSILTVCSEILCSLLYPMKWSHLYVPLLPKFLCPILDAPVPYLCGVTRDNWLSVQKFVCDETIVVDLDRNSIMFGQRTMELPPVPGRKWLKLNHSLQDIAGHLFWKGRGLETEYHQLVQKKIDHSKFKEIAEGKGEQIWKEKLQTLDQAFNLQYTPDSEHLSNNTIDDDKEQNQWDRLQEAFLRFFVAMFRDYRNFLHVPDKSKLESPHTGPGQWLDWGQNHKFDRDDFIASQNSEYFPYLSELCSTQHFDDFITKRLYSPELPDIIFFDQSIDAKMNRSRLKLKKVHTPFLQSAKTHKQLETFVAVEPNTSNLPEPASFLYDTWPETFNPSLFCRPRPIPGMITAEFDRQTSLVKRLQMNYSPSLDKSPDLVDLYGSDYGYSPEGMSFTVFFFAYSAVIGREWQQYQVKRREIEHGMQPHSPEIIPDERIAEESGRENEYRFVDGRDGESVPASQSYLLSDYSMGVCGGVVCPGGEDVMTYVSNKNPCPDINSGAQAAYDTLSNFVASLDPTDGCKTRSLLDNDEAFAEYEEAREVAVAQLDLAFDGLQMMETRGLTTDPDVFKSLMEACGRCGNTKRALELIETMKRDGLVADNDVLVFFMASFAHCRPEEERKKILSEENILKKQHRSSDAYSQYLKKKLMVTRGDSEGNIYNMPIPSDEESSMSDGISDSGSEFSAEHVSSPDFLQMFAPRLAKTKTKKKRRRKKKTLKDATENLSDRIKKQLVLGESLLEFLYPDIFIDTFCDACPMCSNIMKEEDIVSGWQQCDFQDFTTACPQCSHRFVPQFKVSCSSAAFEGSQGPGTPLYCEFLSPWVLRKELGHIIRGTNSIEQILDPAWRSGTDIRATIWWNLITMFKRYQLPFSFLLQGSFRNRLINPVPQD</sequence>
<gene>
    <name evidence="3" type="ORF">PAUS00366_LOCUS15918</name>
</gene>
<dbReference type="SMART" id="SM00799">
    <property type="entry name" value="DENN"/>
    <property type="match status" value="1"/>
</dbReference>
<dbReference type="PANTHER" id="PTHR12296">
    <property type="entry name" value="DENN DOMAIN-CONTAINING PROTEIN 4"/>
    <property type="match status" value="1"/>
</dbReference>
<dbReference type="InterPro" id="IPR001194">
    <property type="entry name" value="cDENN_dom"/>
</dbReference>
<feature type="domain" description="UDENN" evidence="2">
    <location>
        <begin position="1"/>
        <end position="439"/>
    </location>
</feature>
<dbReference type="Gene3D" id="3.40.50.11500">
    <property type="match status" value="1"/>
</dbReference>
<evidence type="ECO:0000313" key="3">
    <source>
        <dbReference type="EMBL" id="CAE0723162.1"/>
    </source>
</evidence>
<accession>A0A7S4AQ15</accession>
<organism evidence="3">
    <name type="scientific">Pseudo-nitzschia australis</name>
    <dbReference type="NCBI Taxonomy" id="44445"/>
    <lineage>
        <taxon>Eukaryota</taxon>
        <taxon>Sar</taxon>
        <taxon>Stramenopiles</taxon>
        <taxon>Ochrophyta</taxon>
        <taxon>Bacillariophyta</taxon>
        <taxon>Bacillariophyceae</taxon>
        <taxon>Bacillariophycidae</taxon>
        <taxon>Bacillariales</taxon>
        <taxon>Bacillariaceae</taxon>
        <taxon>Pseudo-nitzschia</taxon>
    </lineage>
</organism>
<evidence type="ECO:0000256" key="1">
    <source>
        <dbReference type="PROSITE-ProRule" id="PRU00708"/>
    </source>
</evidence>
<dbReference type="InterPro" id="IPR043153">
    <property type="entry name" value="DENN_C"/>
</dbReference>
<dbReference type="SMART" id="SM00801">
    <property type="entry name" value="dDENN"/>
    <property type="match status" value="1"/>
</dbReference>
<dbReference type="InterPro" id="IPR051696">
    <property type="entry name" value="DENN_Domain_GEFs"/>
</dbReference>
<dbReference type="Gene3D" id="1.25.40.10">
    <property type="entry name" value="Tetratricopeptide repeat domain"/>
    <property type="match status" value="1"/>
</dbReference>
<dbReference type="AlphaFoldDB" id="A0A7S4AQ15"/>
<evidence type="ECO:0000259" key="2">
    <source>
        <dbReference type="PROSITE" id="PS50211"/>
    </source>
</evidence>